<dbReference type="GO" id="GO:0016020">
    <property type="term" value="C:membrane"/>
    <property type="evidence" value="ECO:0007669"/>
    <property type="project" value="UniProtKB-SubCell"/>
</dbReference>
<evidence type="ECO:0000259" key="6">
    <source>
        <dbReference type="Pfam" id="PF05154"/>
    </source>
</evidence>
<evidence type="ECO:0000256" key="2">
    <source>
        <dbReference type="ARBA" id="ARBA00022692"/>
    </source>
</evidence>
<reference evidence="7 8" key="2">
    <citation type="submission" date="2018-12" db="EMBL/GenBank/DDBJ databases">
        <title>Whole-genome sequences of fifteen clinical Streptococcus suis strains isolated from pigs between 2006 and 2018.</title>
        <authorList>
            <person name="Stevens M.J.A."/>
            <person name="Cernela N."/>
            <person name="Spoerry Serrano N."/>
            <person name="Schmitt S."/>
            <person name="Schrenzel J."/>
            <person name="Stephan R."/>
        </authorList>
    </citation>
    <scope>NUCLEOTIDE SEQUENCE [LARGE SCALE GENOMIC DNA]</scope>
    <source>
        <strain evidence="7 8">PP422</strain>
    </source>
</reference>
<feature type="domain" description="TM2" evidence="6">
    <location>
        <begin position="44"/>
        <end position="88"/>
    </location>
</feature>
<evidence type="ECO:0000256" key="5">
    <source>
        <dbReference type="SAM" id="Phobius"/>
    </source>
</evidence>
<evidence type="ECO:0000256" key="3">
    <source>
        <dbReference type="ARBA" id="ARBA00022989"/>
    </source>
</evidence>
<organism evidence="7 8">
    <name type="scientific">Streptococcus suis</name>
    <dbReference type="NCBI Taxonomy" id="1307"/>
    <lineage>
        <taxon>Bacteria</taxon>
        <taxon>Bacillati</taxon>
        <taxon>Bacillota</taxon>
        <taxon>Bacilli</taxon>
        <taxon>Lactobacillales</taxon>
        <taxon>Streptococcaceae</taxon>
        <taxon>Streptococcus</taxon>
    </lineage>
</organism>
<dbReference type="AlphaFoldDB" id="A0A426TH32"/>
<gene>
    <name evidence="7" type="ORF">EI998_03400</name>
</gene>
<evidence type="ECO:0000313" key="7">
    <source>
        <dbReference type="EMBL" id="RRR54331.1"/>
    </source>
</evidence>
<evidence type="ECO:0000256" key="1">
    <source>
        <dbReference type="ARBA" id="ARBA00004141"/>
    </source>
</evidence>
<proteinExistence type="predicted"/>
<dbReference type="InterPro" id="IPR007829">
    <property type="entry name" value="TM2"/>
</dbReference>
<evidence type="ECO:0000313" key="8">
    <source>
        <dbReference type="Proteomes" id="UP000274117"/>
    </source>
</evidence>
<keyword evidence="4 5" id="KW-0472">Membrane</keyword>
<reference evidence="7 8" key="1">
    <citation type="submission" date="2018-11" db="EMBL/GenBank/DDBJ databases">
        <authorList>
            <person name="Stevens M.J."/>
            <person name="Cernela N."/>
            <person name="Spoerry Serrano N."/>
            <person name="Schmitt S."/>
            <person name="Schrenzel J."/>
            <person name="Stephan R."/>
        </authorList>
    </citation>
    <scope>NUCLEOTIDE SEQUENCE [LARGE SCALE GENOMIC DNA]</scope>
    <source>
        <strain evidence="7 8">PP422</strain>
    </source>
</reference>
<sequence length="137" mass="15667">MNYPQTYVLNNSSSFPSEKLPLLQQELAGLDDSALNALMMVPLKNPLVALLLAIFFGELGVDRFYVGNKELGFLKLAAMGITFVLMFVLIGFLLLPLIYLWKLIDCFLIMKACKEANYQRLMKQIYEFKAFQEGYHI</sequence>
<dbReference type="Proteomes" id="UP000274117">
    <property type="component" value="Unassembled WGS sequence"/>
</dbReference>
<dbReference type="EMBL" id="RSDO01000004">
    <property type="protein sequence ID" value="RRR54331.1"/>
    <property type="molecule type" value="Genomic_DNA"/>
</dbReference>
<comment type="subcellular location">
    <subcellularLocation>
        <location evidence="1">Membrane</location>
        <topology evidence="1">Multi-pass membrane protein</topology>
    </subcellularLocation>
</comment>
<dbReference type="Pfam" id="PF05154">
    <property type="entry name" value="TM2"/>
    <property type="match status" value="1"/>
</dbReference>
<evidence type="ECO:0000256" key="4">
    <source>
        <dbReference type="ARBA" id="ARBA00023136"/>
    </source>
</evidence>
<feature type="transmembrane region" description="Helical" evidence="5">
    <location>
        <begin position="78"/>
        <end position="101"/>
    </location>
</feature>
<keyword evidence="3 5" id="KW-1133">Transmembrane helix</keyword>
<protein>
    <submittedName>
        <fullName evidence="7">TM2 domain-containing protein</fullName>
    </submittedName>
</protein>
<keyword evidence="2 5" id="KW-0812">Transmembrane</keyword>
<accession>A0A426TH32</accession>
<comment type="caution">
    <text evidence="7">The sequence shown here is derived from an EMBL/GenBank/DDBJ whole genome shotgun (WGS) entry which is preliminary data.</text>
</comment>
<name>A0A426TH32_STRSU</name>
<feature type="transmembrane region" description="Helical" evidence="5">
    <location>
        <begin position="47"/>
        <end position="66"/>
    </location>
</feature>